<organism evidence="1 2">
    <name type="scientific">Rangifer tarandus platyrhynchus</name>
    <name type="common">Svalbard reindeer</name>
    <dbReference type="NCBI Taxonomy" id="3082113"/>
    <lineage>
        <taxon>Eukaryota</taxon>
        <taxon>Metazoa</taxon>
        <taxon>Chordata</taxon>
        <taxon>Craniata</taxon>
        <taxon>Vertebrata</taxon>
        <taxon>Euteleostomi</taxon>
        <taxon>Mammalia</taxon>
        <taxon>Eutheria</taxon>
        <taxon>Laurasiatheria</taxon>
        <taxon>Artiodactyla</taxon>
        <taxon>Ruminantia</taxon>
        <taxon>Pecora</taxon>
        <taxon>Cervidae</taxon>
        <taxon>Odocoileinae</taxon>
        <taxon>Rangifer</taxon>
    </lineage>
</organism>
<evidence type="ECO:0000313" key="2">
    <source>
        <dbReference type="Proteomes" id="UP001162501"/>
    </source>
</evidence>
<proteinExistence type="predicted"/>
<feature type="non-terminal residue" evidence="1">
    <location>
        <position position="1"/>
    </location>
</feature>
<dbReference type="EMBL" id="OX596115">
    <property type="protein sequence ID" value="CAN0469090.1"/>
    <property type="molecule type" value="Genomic_DNA"/>
</dbReference>
<evidence type="ECO:0000313" key="1">
    <source>
        <dbReference type="EMBL" id="CAN0469090.1"/>
    </source>
</evidence>
<reference evidence="1" key="2">
    <citation type="submission" date="2025-03" db="EMBL/GenBank/DDBJ databases">
        <authorList>
            <consortium name="ELIXIR-Norway"/>
            <consortium name="Elixir Norway"/>
        </authorList>
    </citation>
    <scope>NUCLEOTIDE SEQUENCE</scope>
</reference>
<feature type="non-terminal residue" evidence="1">
    <location>
        <position position="244"/>
    </location>
</feature>
<protein>
    <submittedName>
        <fullName evidence="1">Uncharacterized protein</fullName>
    </submittedName>
</protein>
<accession>A0AC59ZMI3</accession>
<sequence>PTKKYPHDLTSSFSKEKKRKYRETFSGVGRRVLIGAGLSCSKRRHRAAGPGPGTSARPAGQEGTEAARLREGARRREERAPPERPGAEAAGKAASEWEPREGGQEAGRGRRGREERQAREGRRGARKTGCSRHKEPLPWRLDSTIPSHREGMELGRRHPRPGPASGARLPAPRRAALSRALPARRRAQAGEGDLLGVGRGPPASPTGARPSQRAARRPGGVLREQRLAAIRRSLLVPGRGEAPR</sequence>
<dbReference type="Proteomes" id="UP001162501">
    <property type="component" value="Chromosome 31"/>
</dbReference>
<gene>
    <name evidence="1" type="ORF">MRATA1EN22A_LOCUS20383</name>
</gene>
<reference evidence="1" key="1">
    <citation type="submission" date="2023-05" db="EMBL/GenBank/DDBJ databases">
        <authorList>
            <consortium name="ELIXIR-Norway"/>
        </authorList>
    </citation>
    <scope>NUCLEOTIDE SEQUENCE</scope>
</reference>
<name>A0AC59ZMI3_RANTA</name>